<evidence type="ECO:0000313" key="4">
    <source>
        <dbReference type="EMBL" id="SDX96376.1"/>
    </source>
</evidence>
<dbReference type="Pfam" id="PF00494">
    <property type="entry name" value="SQS_PSY"/>
    <property type="match status" value="1"/>
</dbReference>
<dbReference type="STRING" id="660517.SAMN04487946_104259"/>
<comment type="pathway">
    <text evidence="1">Carotenoid biosynthesis; phytoene biosynthesis.</text>
</comment>
<dbReference type="InterPro" id="IPR033904">
    <property type="entry name" value="Trans_IPPS_HH"/>
</dbReference>
<dbReference type="InterPro" id="IPR019845">
    <property type="entry name" value="Squalene/phytoene_synthase_CS"/>
</dbReference>
<dbReference type="InterPro" id="IPR044843">
    <property type="entry name" value="Trans_IPPS_bact-type"/>
</dbReference>
<evidence type="ECO:0000256" key="3">
    <source>
        <dbReference type="ARBA" id="ARBA00022746"/>
    </source>
</evidence>
<dbReference type="Gene3D" id="1.10.600.10">
    <property type="entry name" value="Farnesyl Diphosphate Synthase"/>
    <property type="match status" value="1"/>
</dbReference>
<protein>
    <submittedName>
        <fullName evidence="4">Phytoene synthase</fullName>
    </submittedName>
</protein>
<dbReference type="SFLD" id="SFLDG01018">
    <property type="entry name" value="Squalene/Phytoene_Synthase_Lik"/>
    <property type="match status" value="1"/>
</dbReference>
<dbReference type="PROSITE" id="PS01044">
    <property type="entry name" value="SQUALEN_PHYTOEN_SYN_1"/>
    <property type="match status" value="1"/>
</dbReference>
<accession>A0A1H3FZH0</accession>
<dbReference type="GO" id="GO:0004311">
    <property type="term" value="F:geranylgeranyl diphosphate synthase activity"/>
    <property type="evidence" value="ECO:0007669"/>
    <property type="project" value="InterPro"/>
</dbReference>
<dbReference type="EMBL" id="FNPB01000004">
    <property type="protein sequence ID" value="SDX96376.1"/>
    <property type="molecule type" value="Genomic_DNA"/>
</dbReference>
<dbReference type="SUPFAM" id="SSF48576">
    <property type="entry name" value="Terpenoid synthases"/>
    <property type="match status" value="1"/>
</dbReference>
<dbReference type="GO" id="GO:0051996">
    <property type="term" value="F:squalene synthase [NAD(P)H] activity"/>
    <property type="evidence" value="ECO:0007669"/>
    <property type="project" value="InterPro"/>
</dbReference>
<keyword evidence="2" id="KW-0808">Transferase</keyword>
<evidence type="ECO:0000256" key="1">
    <source>
        <dbReference type="ARBA" id="ARBA00004684"/>
    </source>
</evidence>
<dbReference type="AlphaFoldDB" id="A0A1H3FZH0"/>
<evidence type="ECO:0000256" key="2">
    <source>
        <dbReference type="ARBA" id="ARBA00022679"/>
    </source>
</evidence>
<dbReference type="InterPro" id="IPR008949">
    <property type="entry name" value="Isoprenoid_synthase_dom_sf"/>
</dbReference>
<evidence type="ECO:0000313" key="5">
    <source>
        <dbReference type="Proteomes" id="UP000199170"/>
    </source>
</evidence>
<dbReference type="PROSITE" id="PS01045">
    <property type="entry name" value="SQUALEN_PHYTOEN_SYN_2"/>
    <property type="match status" value="1"/>
</dbReference>
<gene>
    <name evidence="4" type="ORF">SAMN04487946_104259</name>
</gene>
<dbReference type="Proteomes" id="UP000199170">
    <property type="component" value="Unassembled WGS sequence"/>
</dbReference>
<dbReference type="PANTHER" id="PTHR31480">
    <property type="entry name" value="BIFUNCTIONAL LYCOPENE CYCLASE/PHYTOENE SYNTHASE"/>
    <property type="match status" value="1"/>
</dbReference>
<dbReference type="SFLD" id="SFLDS00005">
    <property type="entry name" value="Isoprenoid_Synthase_Type_I"/>
    <property type="match status" value="1"/>
</dbReference>
<dbReference type="InterPro" id="IPR002060">
    <property type="entry name" value="Squ/phyt_synthse"/>
</dbReference>
<proteinExistence type="predicted"/>
<organism evidence="4 5">
    <name type="scientific">Halobellus clavatus</name>
    <dbReference type="NCBI Taxonomy" id="660517"/>
    <lineage>
        <taxon>Archaea</taxon>
        <taxon>Methanobacteriati</taxon>
        <taxon>Methanobacteriota</taxon>
        <taxon>Stenosarchaea group</taxon>
        <taxon>Halobacteria</taxon>
        <taxon>Halobacteriales</taxon>
        <taxon>Haloferacaceae</taxon>
        <taxon>Halobellus</taxon>
    </lineage>
</organism>
<reference evidence="5" key="1">
    <citation type="submission" date="2016-10" db="EMBL/GenBank/DDBJ databases">
        <authorList>
            <person name="Varghese N."/>
            <person name="Submissions S."/>
        </authorList>
    </citation>
    <scope>NUCLEOTIDE SEQUENCE [LARGE SCALE GENOMIC DNA]</scope>
    <source>
        <strain evidence="5">CGMCC 1.10118</strain>
    </source>
</reference>
<keyword evidence="3" id="KW-0125">Carotenoid biosynthesis</keyword>
<dbReference type="CDD" id="cd00683">
    <property type="entry name" value="Trans_IPPS_HH"/>
    <property type="match status" value="1"/>
</dbReference>
<sequence>MTDAWPDGIATRRPEPWYVTMVEQEQIRRSKAIQRQTGKTFHLATRVLPERVRHATYVLYAFFRLADEVVDAADTAPPPEQRRRLEELRRQALGEEDTDDPVLSAFAELVEAYDIADSDVNVFIDAMAADIDTDRYETYEELEAYMDGSAAAVGRMMTEIMEPEQPELALPHATALGEAFQLSNFLRDVREDVVDRDRIYLPQETLREHGVSEAQVLNFEYDENFRAAMETELERAESLYRKGVAGIHYLPEDCQFAVLLAAVLYADHHREIRRRDCDVLAVTPSLSTPRKLYLLAKTRLFWALERDPVAVFRRVSVVPYPEDGERTQDPGHSGPTRGRSLGAFRRVGRVSGWLRSFTGSE</sequence>
<keyword evidence="5" id="KW-1185">Reference proteome</keyword>
<dbReference type="GO" id="GO:0016117">
    <property type="term" value="P:carotenoid biosynthetic process"/>
    <property type="evidence" value="ECO:0007669"/>
    <property type="project" value="UniProtKB-KW"/>
</dbReference>
<dbReference type="FunFam" id="1.10.600.10:FF:000020">
    <property type="entry name" value="Phytoene synthase"/>
    <property type="match status" value="1"/>
</dbReference>
<dbReference type="SFLD" id="SFLDG01212">
    <property type="entry name" value="Phytoene_synthase_like"/>
    <property type="match status" value="1"/>
</dbReference>
<name>A0A1H3FZH0_9EURY</name>